<dbReference type="SMR" id="A0A168AB93"/>
<accession>A0A168AB93</accession>
<organism evidence="17 18">
    <name type="scientific">Moelleriella libera RCEF 2490</name>
    <dbReference type="NCBI Taxonomy" id="1081109"/>
    <lineage>
        <taxon>Eukaryota</taxon>
        <taxon>Fungi</taxon>
        <taxon>Dikarya</taxon>
        <taxon>Ascomycota</taxon>
        <taxon>Pezizomycotina</taxon>
        <taxon>Sordariomycetes</taxon>
        <taxon>Hypocreomycetidae</taxon>
        <taxon>Hypocreales</taxon>
        <taxon>Clavicipitaceae</taxon>
        <taxon>Moelleriella</taxon>
    </lineage>
</organism>
<sequence>MASFATIRYLLLNFLFLAASAWRPCGGNTPSNRGTWCEHSISTDYENEVVDTGVTREYFFEITDLELSPDGIPRIVKAINGSLPGPTIYANWGDTVVVHVHNSMSTSQNGTAIHWHGIRQNYTNQNDGVPSITQCPVPVGSQTTYRWKAVQYGTTWYHSHIGLQAWEGVFGGIVINGPASANYDKDLGVVFLNDWSHKTFDELYLSAQLNGPPRLDNALINGTNVYTSNGKTTGKRFTVAFEEKKSHRIRLVNGAIDTHFKFSIDNHTMTVIASDLVPIKPYNTTVLNIGMGQRYDIIVTADQAAVAKDFWMRAIPQSSCSDVAGSDNIRGIVHYGKTPGTPNTIGYSYNDDCGDETNNLVPFVSKAASSASETTLQDVTVARNTAGLFRWYLNSTSMQVDWKKPTLLSIINGTTNFEKDDAVFELKKANQWVYFIVQTAIPVPHPIHLHGHDFYVLAQGSGAYSASTPLNLKNPPRRDTAMLPSSGFLVMAWVTDNPGVWLMHCHIGWHTSEGFAVQFIERQNEIPGITSPFYVKDVCHKWDAYQLKHGVVQEDSGV</sequence>
<dbReference type="InterPro" id="IPR011707">
    <property type="entry name" value="Cu-oxidase-like_N"/>
</dbReference>
<evidence type="ECO:0000259" key="16">
    <source>
        <dbReference type="Pfam" id="PF07732"/>
    </source>
</evidence>
<keyword evidence="12" id="KW-0439">Lignin degradation</keyword>
<keyword evidence="18" id="KW-1185">Reference proteome</keyword>
<evidence type="ECO:0000256" key="12">
    <source>
        <dbReference type="ARBA" id="ARBA00023185"/>
    </source>
</evidence>
<dbReference type="GO" id="GO:0005507">
    <property type="term" value="F:copper ion binding"/>
    <property type="evidence" value="ECO:0007669"/>
    <property type="project" value="InterPro"/>
</dbReference>
<keyword evidence="7" id="KW-0677">Repeat</keyword>
<feature type="domain" description="Plastocyanin-like" evidence="15">
    <location>
        <begin position="400"/>
        <end position="524"/>
    </location>
</feature>
<feature type="signal peptide" evidence="13">
    <location>
        <begin position="1"/>
        <end position="21"/>
    </location>
</feature>
<dbReference type="Pfam" id="PF07732">
    <property type="entry name" value="Cu-oxidase_3"/>
    <property type="match status" value="1"/>
</dbReference>
<dbReference type="InterPro" id="IPR011706">
    <property type="entry name" value="Cu-oxidase_C"/>
</dbReference>
<evidence type="ECO:0000256" key="11">
    <source>
        <dbReference type="ARBA" id="ARBA00023180"/>
    </source>
</evidence>
<evidence type="ECO:0000256" key="9">
    <source>
        <dbReference type="ARBA" id="ARBA00023008"/>
    </source>
</evidence>
<dbReference type="GO" id="GO:0046274">
    <property type="term" value="P:lignin catabolic process"/>
    <property type="evidence" value="ECO:0007669"/>
    <property type="project" value="UniProtKB-KW"/>
</dbReference>
<keyword evidence="6 13" id="KW-0732">Signal</keyword>
<evidence type="ECO:0000256" key="1">
    <source>
        <dbReference type="ARBA" id="ARBA00000349"/>
    </source>
</evidence>
<dbReference type="CDD" id="cd13880">
    <property type="entry name" value="CuRO_2_MaLCC_like"/>
    <property type="match status" value="1"/>
</dbReference>
<comment type="similarity">
    <text evidence="3">Belongs to the multicopper oxidase family.</text>
</comment>
<name>A0A168AB93_9HYPO</name>
<dbReference type="InterPro" id="IPR045087">
    <property type="entry name" value="Cu-oxidase_fam"/>
</dbReference>
<keyword evidence="8" id="KW-0560">Oxidoreductase</keyword>
<evidence type="ECO:0000256" key="5">
    <source>
        <dbReference type="ARBA" id="ARBA00022723"/>
    </source>
</evidence>
<evidence type="ECO:0000256" key="6">
    <source>
        <dbReference type="ARBA" id="ARBA00022729"/>
    </source>
</evidence>
<evidence type="ECO:0000256" key="2">
    <source>
        <dbReference type="ARBA" id="ARBA00001935"/>
    </source>
</evidence>
<protein>
    <recommendedName>
        <fullName evidence="4">laccase</fullName>
        <ecNumber evidence="4">1.10.3.2</ecNumber>
    </recommendedName>
</protein>
<evidence type="ECO:0000256" key="3">
    <source>
        <dbReference type="ARBA" id="ARBA00010609"/>
    </source>
</evidence>
<dbReference type="EC" id="1.10.3.2" evidence="4"/>
<feature type="chain" id="PRO_5007895330" description="laccase" evidence="13">
    <location>
        <begin position="22"/>
        <end position="558"/>
    </location>
</feature>
<feature type="domain" description="Plastocyanin-like" evidence="16">
    <location>
        <begin position="63"/>
        <end position="179"/>
    </location>
</feature>
<dbReference type="EMBL" id="AZGY01000012">
    <property type="protein sequence ID" value="KZZ93711.1"/>
    <property type="molecule type" value="Genomic_DNA"/>
</dbReference>
<keyword evidence="9" id="KW-0186">Copper</keyword>
<dbReference type="STRING" id="1081109.A0A168AB93"/>
<evidence type="ECO:0000259" key="15">
    <source>
        <dbReference type="Pfam" id="PF07731"/>
    </source>
</evidence>
<dbReference type="GO" id="GO:0052716">
    <property type="term" value="F:hydroquinone:oxygen oxidoreductase activity"/>
    <property type="evidence" value="ECO:0007669"/>
    <property type="project" value="UniProtKB-EC"/>
</dbReference>
<gene>
    <name evidence="17" type="ORF">AAL_05427</name>
</gene>
<dbReference type="PANTHER" id="PTHR11709">
    <property type="entry name" value="MULTI-COPPER OXIDASE"/>
    <property type="match status" value="1"/>
</dbReference>
<dbReference type="FunFam" id="2.60.40.420:FF:000021">
    <property type="entry name" value="Extracellular dihydrogeodin oxidase/laccase"/>
    <property type="match status" value="1"/>
</dbReference>
<keyword evidence="10" id="KW-1015">Disulfide bond</keyword>
<evidence type="ECO:0000256" key="4">
    <source>
        <dbReference type="ARBA" id="ARBA00012297"/>
    </source>
</evidence>
<dbReference type="AlphaFoldDB" id="A0A168AB93"/>
<comment type="cofactor">
    <cofactor evidence="2">
        <name>Cu cation</name>
        <dbReference type="ChEBI" id="CHEBI:23378"/>
    </cofactor>
</comment>
<dbReference type="Gene3D" id="2.60.40.420">
    <property type="entry name" value="Cupredoxins - blue copper proteins"/>
    <property type="match status" value="3"/>
</dbReference>
<keyword evidence="11" id="KW-0325">Glycoprotein</keyword>
<comment type="caution">
    <text evidence="17">The sequence shown here is derived from an EMBL/GenBank/DDBJ whole genome shotgun (WGS) entry which is preliminary data.</text>
</comment>
<dbReference type="FunFam" id="2.60.40.420:FF:000046">
    <property type="entry name" value="Multicopper oxidase"/>
    <property type="match status" value="1"/>
</dbReference>
<keyword evidence="5" id="KW-0479">Metal-binding</keyword>
<evidence type="ECO:0000259" key="14">
    <source>
        <dbReference type="Pfam" id="PF00394"/>
    </source>
</evidence>
<dbReference type="CDD" id="cd13901">
    <property type="entry name" value="CuRO_3_MaLCC_like"/>
    <property type="match status" value="1"/>
</dbReference>
<dbReference type="PANTHER" id="PTHR11709:SF502">
    <property type="entry name" value="MULTICOPPER OXIDASE"/>
    <property type="match status" value="1"/>
</dbReference>
<evidence type="ECO:0000256" key="7">
    <source>
        <dbReference type="ARBA" id="ARBA00022737"/>
    </source>
</evidence>
<dbReference type="Pfam" id="PF00394">
    <property type="entry name" value="Cu-oxidase"/>
    <property type="match status" value="1"/>
</dbReference>
<dbReference type="Pfam" id="PF07731">
    <property type="entry name" value="Cu-oxidase_2"/>
    <property type="match status" value="1"/>
</dbReference>
<evidence type="ECO:0000256" key="13">
    <source>
        <dbReference type="SAM" id="SignalP"/>
    </source>
</evidence>
<dbReference type="InterPro" id="IPR008972">
    <property type="entry name" value="Cupredoxin"/>
</dbReference>
<evidence type="ECO:0000256" key="10">
    <source>
        <dbReference type="ARBA" id="ARBA00023157"/>
    </source>
</evidence>
<dbReference type="InterPro" id="IPR001117">
    <property type="entry name" value="Cu-oxidase_2nd"/>
</dbReference>
<dbReference type="OrthoDB" id="2121828at2759"/>
<evidence type="ECO:0000313" key="18">
    <source>
        <dbReference type="Proteomes" id="UP000078544"/>
    </source>
</evidence>
<evidence type="ECO:0000313" key="17">
    <source>
        <dbReference type="EMBL" id="KZZ93711.1"/>
    </source>
</evidence>
<evidence type="ECO:0000256" key="8">
    <source>
        <dbReference type="ARBA" id="ARBA00023002"/>
    </source>
</evidence>
<comment type="catalytic activity">
    <reaction evidence="1">
        <text>4 hydroquinone + O2 = 4 benzosemiquinone + 2 H2O</text>
        <dbReference type="Rhea" id="RHEA:11276"/>
        <dbReference type="ChEBI" id="CHEBI:15377"/>
        <dbReference type="ChEBI" id="CHEBI:15379"/>
        <dbReference type="ChEBI" id="CHEBI:17594"/>
        <dbReference type="ChEBI" id="CHEBI:17977"/>
        <dbReference type="EC" id="1.10.3.2"/>
    </reaction>
</comment>
<dbReference type="CDD" id="cd13854">
    <property type="entry name" value="CuRO_1_MaLCC_like"/>
    <property type="match status" value="1"/>
</dbReference>
<dbReference type="SUPFAM" id="SSF49503">
    <property type="entry name" value="Cupredoxins"/>
    <property type="match status" value="3"/>
</dbReference>
<dbReference type="FunFam" id="2.60.40.420:FF:000038">
    <property type="entry name" value="Extracellular dihydrogeodin oxidase/laccase"/>
    <property type="match status" value="1"/>
</dbReference>
<feature type="domain" description="Plastocyanin-like" evidence="14">
    <location>
        <begin position="189"/>
        <end position="336"/>
    </location>
</feature>
<reference evidence="17 18" key="1">
    <citation type="journal article" date="2016" name="Genome Biol. Evol.">
        <title>Divergent and convergent evolution of fungal pathogenicity.</title>
        <authorList>
            <person name="Shang Y."/>
            <person name="Xiao G."/>
            <person name="Zheng P."/>
            <person name="Cen K."/>
            <person name="Zhan S."/>
            <person name="Wang C."/>
        </authorList>
    </citation>
    <scope>NUCLEOTIDE SEQUENCE [LARGE SCALE GENOMIC DNA]</scope>
    <source>
        <strain evidence="17 18">RCEF 2490</strain>
    </source>
</reference>
<proteinExistence type="inferred from homology"/>
<dbReference type="Proteomes" id="UP000078544">
    <property type="component" value="Unassembled WGS sequence"/>
</dbReference>